<comment type="caution">
    <text evidence="4">The sequence shown here is derived from an EMBL/GenBank/DDBJ whole genome shotgun (WGS) entry which is preliminary data.</text>
</comment>
<evidence type="ECO:0000313" key="5">
    <source>
        <dbReference type="Proteomes" id="UP001202831"/>
    </source>
</evidence>
<gene>
    <name evidence="4" type="ORF">L2725_09990</name>
</gene>
<evidence type="ECO:0000256" key="2">
    <source>
        <dbReference type="ARBA" id="ARBA00023043"/>
    </source>
</evidence>
<evidence type="ECO:0000256" key="3">
    <source>
        <dbReference type="PROSITE-ProRule" id="PRU00023"/>
    </source>
</evidence>
<sequence>MNSQLTDAAKQNDLDGVIQALKQKADPDIRDRSGLAAIHYACQHQNPQILRLLLQAGADPNLQTSDGHSPQELTLWHGEVSMGVQSQTSQKMLKLLKLRS</sequence>
<evidence type="ECO:0000256" key="1">
    <source>
        <dbReference type="ARBA" id="ARBA00022737"/>
    </source>
</evidence>
<feature type="repeat" description="ANK" evidence="3">
    <location>
        <begin position="33"/>
        <end position="65"/>
    </location>
</feature>
<name>A0ABT0N6N0_9GAMM</name>
<dbReference type="InterPro" id="IPR036770">
    <property type="entry name" value="Ankyrin_rpt-contain_sf"/>
</dbReference>
<keyword evidence="2 3" id="KW-0040">ANK repeat</keyword>
<evidence type="ECO:0000313" key="4">
    <source>
        <dbReference type="EMBL" id="MCL2914109.1"/>
    </source>
</evidence>
<dbReference type="Pfam" id="PF12796">
    <property type="entry name" value="Ank_2"/>
    <property type="match status" value="1"/>
</dbReference>
<dbReference type="Proteomes" id="UP001202831">
    <property type="component" value="Unassembled WGS sequence"/>
</dbReference>
<dbReference type="SUPFAM" id="SSF48403">
    <property type="entry name" value="Ankyrin repeat"/>
    <property type="match status" value="1"/>
</dbReference>
<dbReference type="RefSeq" id="WP_249248834.1">
    <property type="nucleotide sequence ID" value="NZ_JAKIKT010000003.1"/>
</dbReference>
<dbReference type="EMBL" id="JAKIKT010000003">
    <property type="protein sequence ID" value="MCL2914109.1"/>
    <property type="molecule type" value="Genomic_DNA"/>
</dbReference>
<proteinExistence type="predicted"/>
<keyword evidence="5" id="KW-1185">Reference proteome</keyword>
<dbReference type="PANTHER" id="PTHR24171">
    <property type="entry name" value="ANKYRIN REPEAT DOMAIN-CONTAINING PROTEIN 39-RELATED"/>
    <property type="match status" value="1"/>
</dbReference>
<accession>A0ABT0N6N0</accession>
<dbReference type="Gene3D" id="1.25.40.20">
    <property type="entry name" value="Ankyrin repeat-containing domain"/>
    <property type="match status" value="1"/>
</dbReference>
<dbReference type="PROSITE" id="PS50088">
    <property type="entry name" value="ANK_REPEAT"/>
    <property type="match status" value="1"/>
</dbReference>
<dbReference type="PANTHER" id="PTHR24171:SF8">
    <property type="entry name" value="BRCA1-ASSOCIATED RING DOMAIN PROTEIN 1"/>
    <property type="match status" value="1"/>
</dbReference>
<dbReference type="InterPro" id="IPR002110">
    <property type="entry name" value="Ankyrin_rpt"/>
</dbReference>
<organism evidence="4 5">
    <name type="scientific">Shewanella corallii</name>
    <dbReference type="NCBI Taxonomy" id="560080"/>
    <lineage>
        <taxon>Bacteria</taxon>
        <taxon>Pseudomonadati</taxon>
        <taxon>Pseudomonadota</taxon>
        <taxon>Gammaproteobacteria</taxon>
        <taxon>Alteromonadales</taxon>
        <taxon>Shewanellaceae</taxon>
        <taxon>Shewanella</taxon>
    </lineage>
</organism>
<reference evidence="4 5" key="1">
    <citation type="submission" date="2022-01" db="EMBL/GenBank/DDBJ databases">
        <title>Whole genome-based taxonomy of the Shewanellaceae.</title>
        <authorList>
            <person name="Martin-Rodriguez A.J."/>
        </authorList>
    </citation>
    <scope>NUCLEOTIDE SEQUENCE [LARGE SCALE GENOMIC DNA]</scope>
    <source>
        <strain evidence="4 5">DSM 21332</strain>
    </source>
</reference>
<dbReference type="SMART" id="SM00248">
    <property type="entry name" value="ANK"/>
    <property type="match status" value="1"/>
</dbReference>
<dbReference type="PROSITE" id="PS50297">
    <property type="entry name" value="ANK_REP_REGION"/>
    <property type="match status" value="1"/>
</dbReference>
<protein>
    <submittedName>
        <fullName evidence="4">Ankyrin repeat domain-containing protein</fullName>
    </submittedName>
</protein>
<keyword evidence="1" id="KW-0677">Repeat</keyword>